<comment type="caution">
    <text evidence="2">The sequence shown here is derived from an EMBL/GenBank/DDBJ whole genome shotgun (WGS) entry which is preliminary data.</text>
</comment>
<feature type="region of interest" description="Disordered" evidence="1">
    <location>
        <begin position="280"/>
        <end position="325"/>
    </location>
</feature>
<gene>
    <name evidence="2" type="ORF">PPERSA_06450</name>
</gene>
<reference evidence="2 3" key="1">
    <citation type="journal article" date="2015" name="Sci. Rep.">
        <title>Genome of the facultative scuticociliatosis pathogen Pseudocohnilembus persalinus provides insight into its virulence through horizontal gene transfer.</title>
        <authorList>
            <person name="Xiong J."/>
            <person name="Wang G."/>
            <person name="Cheng J."/>
            <person name="Tian M."/>
            <person name="Pan X."/>
            <person name="Warren A."/>
            <person name="Jiang C."/>
            <person name="Yuan D."/>
            <person name="Miao W."/>
        </authorList>
    </citation>
    <scope>NUCLEOTIDE SEQUENCE [LARGE SCALE GENOMIC DNA]</scope>
    <source>
        <strain evidence="2">36N120E</strain>
    </source>
</reference>
<dbReference type="Proteomes" id="UP000054937">
    <property type="component" value="Unassembled WGS sequence"/>
</dbReference>
<name>A0A0V0QS28_PSEPJ</name>
<feature type="compositionally biased region" description="Polar residues" evidence="1">
    <location>
        <begin position="312"/>
        <end position="325"/>
    </location>
</feature>
<feature type="compositionally biased region" description="Basic and acidic residues" evidence="1">
    <location>
        <begin position="280"/>
        <end position="290"/>
    </location>
</feature>
<feature type="compositionally biased region" description="Basic and acidic residues" evidence="1">
    <location>
        <begin position="141"/>
        <end position="160"/>
    </location>
</feature>
<dbReference type="AlphaFoldDB" id="A0A0V0QS28"/>
<proteinExistence type="predicted"/>
<keyword evidence="3" id="KW-1185">Reference proteome</keyword>
<feature type="compositionally biased region" description="Low complexity" evidence="1">
    <location>
        <begin position="302"/>
        <end position="311"/>
    </location>
</feature>
<evidence type="ECO:0000313" key="3">
    <source>
        <dbReference type="Proteomes" id="UP000054937"/>
    </source>
</evidence>
<evidence type="ECO:0000256" key="1">
    <source>
        <dbReference type="SAM" id="MobiDB-lite"/>
    </source>
</evidence>
<evidence type="ECO:0000313" key="2">
    <source>
        <dbReference type="EMBL" id="KRX04816.1"/>
    </source>
</evidence>
<feature type="region of interest" description="Disordered" evidence="1">
    <location>
        <begin position="106"/>
        <end position="160"/>
    </location>
</feature>
<feature type="region of interest" description="Disordered" evidence="1">
    <location>
        <begin position="233"/>
        <end position="257"/>
    </location>
</feature>
<dbReference type="EMBL" id="LDAU01000110">
    <property type="protein sequence ID" value="KRX04816.1"/>
    <property type="molecule type" value="Genomic_DNA"/>
</dbReference>
<dbReference type="InParanoid" id="A0A0V0QS28"/>
<sequence>MTKEEKFEDKNPTYTWQYPVAEYWDIPFILKKQSVSLEFGYKNHFSLKKKKMEKTLMQVIEEKEEDNEKYKPEEQDINYFDKGDLENQNKNDQFFNKNKKLVIEGEEKKKKKNKNKNNQGENWEDSENEDKQEKYEEDSDEYKNEKQINVKEFEPNEDYFDHRQMQNLDDLLDRNQEDGSAYPTYNNLYSNQTSRMGTQIRNGKTIIINGSQYGNKSYTSIYPNSKRTTKRLQTTMTNQSRRTGTSKKTLIGNQTNFPDDMDQYGNFLYFKKKPKDFTRLDKLRGNRNPDESYSEQGDLSESENNSLNQSQFGNYQQRKVKSRQQTVIKEDISEMNFSKNDLDNTNMENSKQQEYIQEKILHPYDVQKTYAKEVLKRQGAKQYDEHRNSDTESVDSWASQNDWATLKKRDYYYKEREFAGPQTPSIFQSSTNSWHKSGELFFLPQQQQLDFNREELNDLWHDLFGDLTEQHKKDKQKEFQEIIREGKQKLEAFPKPLPNLFFVVHFLKNFKHQKINLRVAIVKDDTYLSIGQNEIIIHKEIHGKTNVKRSNDKTEYFQLEVDYQAILPLDLQHLKQFFTPKELLNIQLFVTFFDKDGVKGWFFHPLYVEDQELVKQNAPRKQLEKYEGSQFLKPTYGNFQVKYGNIKIQRFKIFNLGQSVWPSNVKATFQQFNQIFRNGFKFYYQTSKHRNK</sequence>
<accession>A0A0V0QS28</accession>
<organism evidence="2 3">
    <name type="scientific">Pseudocohnilembus persalinus</name>
    <name type="common">Ciliate</name>
    <dbReference type="NCBI Taxonomy" id="266149"/>
    <lineage>
        <taxon>Eukaryota</taxon>
        <taxon>Sar</taxon>
        <taxon>Alveolata</taxon>
        <taxon>Ciliophora</taxon>
        <taxon>Intramacronucleata</taxon>
        <taxon>Oligohymenophorea</taxon>
        <taxon>Scuticociliatia</taxon>
        <taxon>Philasterida</taxon>
        <taxon>Pseudocohnilembidae</taxon>
        <taxon>Pseudocohnilembus</taxon>
    </lineage>
</organism>
<protein>
    <submittedName>
        <fullName evidence="2">Uncharacterized protein</fullName>
    </submittedName>
</protein>